<dbReference type="GO" id="GO:0044877">
    <property type="term" value="F:protein-containing complex binding"/>
    <property type="evidence" value="ECO:0007669"/>
    <property type="project" value="TreeGrafter"/>
</dbReference>
<name>A0A0B5F2L1_9BURK</name>
<sequence length="316" mass="34165">MRYNVCVVGGTGFIGSHLVARLVTMGHAVRLPTRRVEAAKALGVLPGVELVECDVHDPRALERVIAGCDAVINLVGVLHSDRGTPYGRAFARAHVELPRKIARACRDRGIDRLLHMSALGADSHGPSMYQRSKGDGEVAIRETGIPVTIFRPSVVFGPGDKFLNTFAKLQRRLPVVPLASAKARFQPIYVTDVAQAFAGALDNDATVGKTYELGGPDVYTLEALVRFAGAACGCERPILPLPDSTARLQAAIFEKLPGEPIITRDNLDSMTVDNVMSGPLAPELGLTPNGLEIAVDYLDGDNWERRLSDYRRYAGR</sequence>
<dbReference type="EMBL" id="RWHX01000004">
    <property type="protein sequence ID" value="RSK85180.1"/>
    <property type="molecule type" value="Genomic_DNA"/>
</dbReference>
<dbReference type="InterPro" id="IPR001509">
    <property type="entry name" value="Epimerase_deHydtase"/>
</dbReference>
<dbReference type="CDD" id="cd05271">
    <property type="entry name" value="NDUFA9_like_SDR_a"/>
    <property type="match status" value="1"/>
</dbReference>
<dbReference type="Proteomes" id="UP000270216">
    <property type="component" value="Unassembled WGS sequence"/>
</dbReference>
<proteinExistence type="predicted"/>
<organism evidence="3 5">
    <name type="scientific">Pandoraea apista</name>
    <dbReference type="NCBI Taxonomy" id="93218"/>
    <lineage>
        <taxon>Bacteria</taxon>
        <taxon>Pseudomonadati</taxon>
        <taxon>Pseudomonadota</taxon>
        <taxon>Betaproteobacteria</taxon>
        <taxon>Burkholderiales</taxon>
        <taxon>Burkholderiaceae</taxon>
        <taxon>Pandoraea</taxon>
    </lineage>
</organism>
<evidence type="ECO:0000313" key="5">
    <source>
        <dbReference type="Proteomes" id="UP000364291"/>
    </source>
</evidence>
<accession>A0A0B5F2L1</accession>
<dbReference type="PANTHER" id="PTHR12126:SF11">
    <property type="entry name" value="NADH DEHYDROGENASE [UBIQUINONE] 1 ALPHA SUBCOMPLEX SUBUNIT 9, MITOCHONDRIAL"/>
    <property type="match status" value="1"/>
</dbReference>
<dbReference type="InterPro" id="IPR051207">
    <property type="entry name" value="ComplexI_NDUFA9_subunit"/>
</dbReference>
<dbReference type="SUPFAM" id="SSF51735">
    <property type="entry name" value="NAD(P)-binding Rossmann-fold domains"/>
    <property type="match status" value="1"/>
</dbReference>
<dbReference type="Proteomes" id="UP000364291">
    <property type="component" value="Unassembled WGS sequence"/>
</dbReference>
<evidence type="ECO:0000313" key="3">
    <source>
        <dbReference type="EMBL" id="VVG69603.1"/>
    </source>
</evidence>
<evidence type="ECO:0000259" key="1">
    <source>
        <dbReference type="Pfam" id="PF01370"/>
    </source>
</evidence>
<feature type="domain" description="NAD-dependent epimerase/dehydratase" evidence="1">
    <location>
        <begin position="5"/>
        <end position="214"/>
    </location>
</feature>
<protein>
    <submittedName>
        <fullName evidence="2">Complex I NDUFA9 subunit family protein</fullName>
    </submittedName>
    <submittedName>
        <fullName evidence="3">NAD-dependent dehydratase</fullName>
    </submittedName>
</protein>
<gene>
    <name evidence="2" type="ORF">EJE83_04065</name>
    <name evidence="3" type="ORF">PAP18089_00559</name>
</gene>
<dbReference type="RefSeq" id="WP_042114028.1">
    <property type="nucleotide sequence ID" value="NZ_CABPSX010000001.1"/>
</dbReference>
<dbReference type="Pfam" id="PF01370">
    <property type="entry name" value="Epimerase"/>
    <property type="match status" value="1"/>
</dbReference>
<dbReference type="Gene3D" id="3.40.50.720">
    <property type="entry name" value="NAD(P)-binding Rossmann-like Domain"/>
    <property type="match status" value="1"/>
</dbReference>
<reference evidence="2 4" key="1">
    <citation type="submission" date="2018-12" db="EMBL/GenBank/DDBJ databases">
        <title>Whole genome sequence of a Pandoraea apista isolate from a patient with cystic fibrosis.</title>
        <authorList>
            <person name="Kenna D.T."/>
            <person name="Turton J.F."/>
        </authorList>
    </citation>
    <scope>NUCLEOTIDE SEQUENCE [LARGE SCALE GENOMIC DNA]</scope>
    <source>
        <strain evidence="2 4">Pa13324</strain>
    </source>
</reference>
<evidence type="ECO:0000313" key="2">
    <source>
        <dbReference type="EMBL" id="RSK85180.1"/>
    </source>
</evidence>
<dbReference type="OrthoDB" id="5292533at2"/>
<keyword evidence="4" id="KW-1185">Reference proteome</keyword>
<dbReference type="STRING" id="93218.XM39_10600"/>
<reference evidence="3 5" key="2">
    <citation type="submission" date="2019-08" db="EMBL/GenBank/DDBJ databases">
        <authorList>
            <person name="Peeters C."/>
        </authorList>
    </citation>
    <scope>NUCLEOTIDE SEQUENCE [LARGE SCALE GENOMIC DNA]</scope>
    <source>
        <strain evidence="3 5">LMG 18089</strain>
    </source>
</reference>
<dbReference type="KEGG" id="papi:SG18_10400"/>
<dbReference type="GeneID" id="47016780"/>
<dbReference type="EMBL" id="CABPSX010000001">
    <property type="protein sequence ID" value="VVG69603.1"/>
    <property type="molecule type" value="Genomic_DNA"/>
</dbReference>
<dbReference type="PANTHER" id="PTHR12126">
    <property type="entry name" value="NADH-UBIQUINONE OXIDOREDUCTASE 39 KDA SUBUNIT-RELATED"/>
    <property type="match status" value="1"/>
</dbReference>
<evidence type="ECO:0000313" key="4">
    <source>
        <dbReference type="Proteomes" id="UP000270216"/>
    </source>
</evidence>
<dbReference type="InterPro" id="IPR036291">
    <property type="entry name" value="NAD(P)-bd_dom_sf"/>
</dbReference>
<dbReference type="AlphaFoldDB" id="A0A0B5F2L1"/>